<sequence>MVVGHSRSLQSSSAITMSGVQHYRARWTIPISQPPIAGGSIAIANGRIQELGESRQQPDAIDLGDVAILPGLVNAHAHLDLPTLPQIEADASFTRWLSHVVAWRRSASNSLVRSTIETGLAEVVQSGTTLVGDITTSSSADELLAASGIGSLRFREVLGLSPARYEPLWNTAGETLGGPDTSLSLHAPFSTSRELYRRVNADSFSHPIATHWMETREEREFLRSGRGPIHDFLDSVGAIHGLSPAELPCEDWSDYLDGPGNVRWILVHGNYISHAEITRLASPPFRERVAGVVYCPRTHARFRHAPHPFEQLMEAGIPVALGTDSRASSPNLSLFDEGRFLAEIARDLDPRKILAMMTLHGARVLGREATCGALETGKSADLTIVKLPVDSRDDPAASVLHPDAQVVGTMVGGNWRWKRNGFAEHA</sequence>
<reference evidence="3 4" key="1">
    <citation type="submission" date="2019-02" db="EMBL/GenBank/DDBJ databases">
        <title>Deep-cultivation of Planctomycetes and their phenomic and genomic characterization uncovers novel biology.</title>
        <authorList>
            <person name="Wiegand S."/>
            <person name="Jogler M."/>
            <person name="Boedeker C."/>
            <person name="Pinto D."/>
            <person name="Vollmers J."/>
            <person name="Rivas-Marin E."/>
            <person name="Kohn T."/>
            <person name="Peeters S.H."/>
            <person name="Heuer A."/>
            <person name="Rast P."/>
            <person name="Oberbeckmann S."/>
            <person name="Bunk B."/>
            <person name="Jeske O."/>
            <person name="Meyerdierks A."/>
            <person name="Storesund J.E."/>
            <person name="Kallscheuer N."/>
            <person name="Luecker S."/>
            <person name="Lage O.M."/>
            <person name="Pohl T."/>
            <person name="Merkel B.J."/>
            <person name="Hornburger P."/>
            <person name="Mueller R.-W."/>
            <person name="Bruemmer F."/>
            <person name="Labrenz M."/>
            <person name="Spormann A.M."/>
            <person name="Op den Camp H."/>
            <person name="Overmann J."/>
            <person name="Amann R."/>
            <person name="Jetten M.S.M."/>
            <person name="Mascher T."/>
            <person name="Medema M.H."/>
            <person name="Devos D.P."/>
            <person name="Kaster A.-K."/>
            <person name="Ovreas L."/>
            <person name="Rohde M."/>
            <person name="Galperin M.Y."/>
            <person name="Jogler C."/>
        </authorList>
    </citation>
    <scope>NUCLEOTIDE SEQUENCE [LARGE SCALE GENOMIC DNA]</scope>
    <source>
        <strain evidence="3 4">Pan216</strain>
    </source>
</reference>
<dbReference type="AlphaFoldDB" id="A0A518B6G1"/>
<dbReference type="InterPro" id="IPR050287">
    <property type="entry name" value="MTA/SAH_deaminase"/>
</dbReference>
<evidence type="ECO:0000259" key="2">
    <source>
        <dbReference type="Pfam" id="PF01979"/>
    </source>
</evidence>
<dbReference type="SUPFAM" id="SSF51556">
    <property type="entry name" value="Metallo-dependent hydrolases"/>
    <property type="match status" value="1"/>
</dbReference>
<dbReference type="EC" id="3.5.4.-" evidence="3"/>
<evidence type="ECO:0000313" key="3">
    <source>
        <dbReference type="EMBL" id="QDU62559.1"/>
    </source>
</evidence>
<dbReference type="Gene3D" id="3.20.20.140">
    <property type="entry name" value="Metal-dependent hydrolases"/>
    <property type="match status" value="1"/>
</dbReference>
<dbReference type="InterPro" id="IPR032466">
    <property type="entry name" value="Metal_Hydrolase"/>
</dbReference>
<dbReference type="PANTHER" id="PTHR43794:SF11">
    <property type="entry name" value="AMIDOHYDROLASE-RELATED DOMAIN-CONTAINING PROTEIN"/>
    <property type="match status" value="1"/>
</dbReference>
<dbReference type="InterPro" id="IPR011059">
    <property type="entry name" value="Metal-dep_hydrolase_composite"/>
</dbReference>
<feature type="domain" description="Amidohydrolase-related" evidence="2">
    <location>
        <begin position="68"/>
        <end position="415"/>
    </location>
</feature>
<dbReference type="Proteomes" id="UP000317093">
    <property type="component" value="Chromosome"/>
</dbReference>
<evidence type="ECO:0000256" key="1">
    <source>
        <dbReference type="ARBA" id="ARBA00022801"/>
    </source>
</evidence>
<keyword evidence="4" id="KW-1185">Reference proteome</keyword>
<organism evidence="3 4">
    <name type="scientific">Kolteria novifilia</name>
    <dbReference type="NCBI Taxonomy" id="2527975"/>
    <lineage>
        <taxon>Bacteria</taxon>
        <taxon>Pseudomonadati</taxon>
        <taxon>Planctomycetota</taxon>
        <taxon>Planctomycetia</taxon>
        <taxon>Kolteriales</taxon>
        <taxon>Kolteriaceae</taxon>
        <taxon>Kolteria</taxon>
    </lineage>
</organism>
<name>A0A518B6G1_9BACT</name>
<dbReference type="PANTHER" id="PTHR43794">
    <property type="entry name" value="AMINOHYDROLASE SSNA-RELATED"/>
    <property type="match status" value="1"/>
</dbReference>
<gene>
    <name evidence="3" type="ORF">Pan216_34260</name>
</gene>
<protein>
    <submittedName>
        <fullName evidence="3">Aminodeoxyfutalosine deaminase</fullName>
        <ecNumber evidence="3">3.5.4.-</ecNumber>
    </submittedName>
</protein>
<dbReference type="SUPFAM" id="SSF51338">
    <property type="entry name" value="Composite domain of metallo-dependent hydrolases"/>
    <property type="match status" value="1"/>
</dbReference>
<proteinExistence type="predicted"/>
<evidence type="ECO:0000313" key="4">
    <source>
        <dbReference type="Proteomes" id="UP000317093"/>
    </source>
</evidence>
<dbReference type="GO" id="GO:0016810">
    <property type="term" value="F:hydrolase activity, acting on carbon-nitrogen (but not peptide) bonds"/>
    <property type="evidence" value="ECO:0007669"/>
    <property type="project" value="InterPro"/>
</dbReference>
<dbReference type="EMBL" id="CP036279">
    <property type="protein sequence ID" value="QDU62559.1"/>
    <property type="molecule type" value="Genomic_DNA"/>
</dbReference>
<dbReference type="InterPro" id="IPR006680">
    <property type="entry name" value="Amidohydro-rel"/>
</dbReference>
<dbReference type="KEGG" id="knv:Pan216_34260"/>
<accession>A0A518B6G1</accession>
<keyword evidence="1 3" id="KW-0378">Hydrolase</keyword>
<dbReference type="Pfam" id="PF01979">
    <property type="entry name" value="Amidohydro_1"/>
    <property type="match status" value="1"/>
</dbReference>
<dbReference type="Gene3D" id="2.30.40.10">
    <property type="entry name" value="Urease, subunit C, domain 1"/>
    <property type="match status" value="1"/>
</dbReference>